<dbReference type="Pfam" id="PF01753">
    <property type="entry name" value="zf-MYND"/>
    <property type="match status" value="1"/>
</dbReference>
<dbReference type="GO" id="GO:0008270">
    <property type="term" value="F:zinc ion binding"/>
    <property type="evidence" value="ECO:0007669"/>
    <property type="project" value="UniProtKB-KW"/>
</dbReference>
<accession>A0A397GAW6</accession>
<dbReference type="PROSITE" id="PS50865">
    <property type="entry name" value="ZF_MYND_2"/>
    <property type="match status" value="1"/>
</dbReference>
<evidence type="ECO:0000256" key="3">
    <source>
        <dbReference type="ARBA" id="ARBA00022833"/>
    </source>
</evidence>
<organism evidence="6 7">
    <name type="scientific">Aspergillus thermomutatus</name>
    <name type="common">Neosartorya pseudofischeri</name>
    <dbReference type="NCBI Taxonomy" id="41047"/>
    <lineage>
        <taxon>Eukaryota</taxon>
        <taxon>Fungi</taxon>
        <taxon>Dikarya</taxon>
        <taxon>Ascomycota</taxon>
        <taxon>Pezizomycotina</taxon>
        <taxon>Eurotiomycetes</taxon>
        <taxon>Eurotiomycetidae</taxon>
        <taxon>Eurotiales</taxon>
        <taxon>Aspergillaceae</taxon>
        <taxon>Aspergillus</taxon>
        <taxon>Aspergillus subgen. Fumigati</taxon>
    </lineage>
</organism>
<keyword evidence="7" id="KW-1185">Reference proteome</keyword>
<dbReference type="InterPro" id="IPR002893">
    <property type="entry name" value="Znf_MYND"/>
</dbReference>
<dbReference type="EMBL" id="NKHU02000227">
    <property type="protein sequence ID" value="RHZ47229.1"/>
    <property type="molecule type" value="Genomic_DNA"/>
</dbReference>
<dbReference type="STRING" id="41047.A0A397GAW6"/>
<evidence type="ECO:0000313" key="7">
    <source>
        <dbReference type="Proteomes" id="UP000215305"/>
    </source>
</evidence>
<protein>
    <recommendedName>
        <fullName evidence="5">MYND-type domain-containing protein</fullName>
    </recommendedName>
</protein>
<dbReference type="GeneID" id="38126398"/>
<dbReference type="VEuPathDB" id="FungiDB:CDV56_104424"/>
<comment type="caution">
    <text evidence="6">The sequence shown here is derived from an EMBL/GenBank/DDBJ whole genome shotgun (WGS) entry which is preliminary data.</text>
</comment>
<dbReference type="RefSeq" id="XP_026611489.1">
    <property type="nucleotide sequence ID" value="XM_026758043.1"/>
</dbReference>
<evidence type="ECO:0000259" key="5">
    <source>
        <dbReference type="PROSITE" id="PS50865"/>
    </source>
</evidence>
<evidence type="ECO:0000256" key="4">
    <source>
        <dbReference type="PROSITE-ProRule" id="PRU00134"/>
    </source>
</evidence>
<feature type="domain" description="MYND-type" evidence="5">
    <location>
        <begin position="12"/>
        <end position="53"/>
    </location>
</feature>
<dbReference type="OrthoDB" id="432970at2759"/>
<gene>
    <name evidence="6" type="ORF">CDV56_104424</name>
</gene>
<evidence type="ECO:0000313" key="6">
    <source>
        <dbReference type="EMBL" id="RHZ47229.1"/>
    </source>
</evidence>
<evidence type="ECO:0000256" key="1">
    <source>
        <dbReference type="ARBA" id="ARBA00022723"/>
    </source>
</evidence>
<keyword evidence="2 4" id="KW-0863">Zinc-finger</keyword>
<evidence type="ECO:0000256" key="2">
    <source>
        <dbReference type="ARBA" id="ARBA00022771"/>
    </source>
</evidence>
<name>A0A397GAW6_ASPTH</name>
<dbReference type="AlphaFoldDB" id="A0A397GAW6"/>
<proteinExistence type="predicted"/>
<dbReference type="PROSITE" id="PS01360">
    <property type="entry name" value="ZF_MYND_1"/>
    <property type="match status" value="1"/>
</dbReference>
<dbReference type="SUPFAM" id="SSF144232">
    <property type="entry name" value="HIT/MYND zinc finger-like"/>
    <property type="match status" value="1"/>
</dbReference>
<dbReference type="Proteomes" id="UP000215305">
    <property type="component" value="Unassembled WGS sequence"/>
</dbReference>
<keyword evidence="1" id="KW-0479">Metal-binding</keyword>
<keyword evidence="3" id="KW-0862">Zinc</keyword>
<sequence>MSDSNPTETRNCQSCKKAESESAPLKNCSRCKSAVYCSRDCQKADWKTHKKVCASNAQANAGSGTQSTADANATQSTKALEVDFLKPFHRLDAKTWLHDRTEKDTYKLLIDTYRLRLDDDYTFTGDIDANSIYGGATDGGRAGFRRFLKRVERKPDLLPSWWTPAKAEECVRYGTDSANWSDLGCAVEKHDIIEHYGNQLMPMQLRMFGEQVLGTGPGGHKGAAMMKMQMAIERGGGGVSSHMDMSHLFRH</sequence>
<dbReference type="Gene3D" id="6.10.140.2220">
    <property type="match status" value="1"/>
</dbReference>
<reference evidence="6" key="1">
    <citation type="submission" date="2018-08" db="EMBL/GenBank/DDBJ databases">
        <title>Draft genome sequence of azole-resistant Aspergillus thermomutatus (Neosartorya pseudofischeri) strain HMR AF 39, isolated from a human nasal aspirate.</title>
        <authorList>
            <person name="Parent-Michaud M."/>
            <person name="Dufresne P.J."/>
            <person name="Fournier E."/>
            <person name="Martineau C."/>
            <person name="Moreira S."/>
            <person name="Perkins V."/>
            <person name="De Repentigny L."/>
            <person name="Dufresne S.F."/>
        </authorList>
    </citation>
    <scope>NUCLEOTIDE SEQUENCE [LARGE SCALE GENOMIC DNA]</scope>
    <source>
        <strain evidence="6">HMR AF 39</strain>
    </source>
</reference>